<dbReference type="PANTHER" id="PTHR11008:SF18">
    <property type="entry name" value="BCDNA.GH05536-RELATED"/>
    <property type="match status" value="1"/>
</dbReference>
<dbReference type="EMBL" id="GAKP01007849">
    <property type="protein sequence ID" value="JAC51103.1"/>
    <property type="molecule type" value="Transcribed_RNA"/>
</dbReference>
<feature type="compositionally biased region" description="Polar residues" evidence="1">
    <location>
        <begin position="66"/>
        <end position="78"/>
    </location>
</feature>
<reference evidence="3" key="1">
    <citation type="journal article" date="2014" name="BMC Genomics">
        <title>Characterizing the developmental transcriptome of the oriental fruit fly, Bactrocera dorsalis (Diptera: Tephritidae) through comparative genomic analysis with Drosophila melanogaster utilizing modENCODE datasets.</title>
        <authorList>
            <person name="Geib S.M."/>
            <person name="Calla B."/>
            <person name="Hall B."/>
            <person name="Hou S."/>
            <person name="Manoukis N.C."/>
        </authorList>
    </citation>
    <scope>NUCLEOTIDE SEQUENCE</scope>
    <source>
        <strain evidence="3">Punador</strain>
    </source>
</reference>
<evidence type="ECO:0000313" key="3">
    <source>
        <dbReference type="EMBL" id="JAC51103.1"/>
    </source>
</evidence>
<feature type="chain" id="PRO_5001562484" description="Circadian clock-controlled protein" evidence="2">
    <location>
        <begin position="23"/>
        <end position="332"/>
    </location>
</feature>
<feature type="signal peptide" evidence="2">
    <location>
        <begin position="1"/>
        <end position="22"/>
    </location>
</feature>
<organism evidence="3">
    <name type="scientific">Bactrocera dorsalis</name>
    <name type="common">Oriental fruit fly</name>
    <name type="synonym">Dacus dorsalis</name>
    <dbReference type="NCBI Taxonomy" id="27457"/>
    <lineage>
        <taxon>Eukaryota</taxon>
        <taxon>Metazoa</taxon>
        <taxon>Ecdysozoa</taxon>
        <taxon>Arthropoda</taxon>
        <taxon>Hexapoda</taxon>
        <taxon>Insecta</taxon>
        <taxon>Pterygota</taxon>
        <taxon>Neoptera</taxon>
        <taxon>Endopterygota</taxon>
        <taxon>Diptera</taxon>
        <taxon>Brachycera</taxon>
        <taxon>Muscomorpha</taxon>
        <taxon>Tephritoidea</taxon>
        <taxon>Tephritidae</taxon>
        <taxon>Bactrocera</taxon>
        <taxon>Bactrocera</taxon>
    </lineage>
</organism>
<dbReference type="Pfam" id="PF06585">
    <property type="entry name" value="JHBP"/>
    <property type="match status" value="1"/>
</dbReference>
<proteinExistence type="predicted"/>
<evidence type="ECO:0000256" key="2">
    <source>
        <dbReference type="SAM" id="SignalP"/>
    </source>
</evidence>
<accession>A0A034WBE7</accession>
<name>A0A034WBE7_BACDO</name>
<sequence length="332" mass="36622">MHLRQVLGHACVFVFFCWAVCAQDVTSSAATAATTTTVALETSPATTSTTLEGASTAEISSTASSVPINNPPTTVSVKTSDESKAVDSATSANAAASASKPKKYFTVGDLPVCKQSSPEFNDCVKNLVQKSLQRLKNGDRDLNIPIIDPYKLNRTTFQYTSGTIRGRIIMRDGLTYGFSKTEIKSLDLKINGDKVTMKSLSYVPVINIVGNYKAELILNNIQLRPKGVFNVSLVNVNIDQTHEGTFYEADGHRFVRMRRFDAEPKVGDFKLSATGVFPDPTLNELAVNIVNQYWRQIFQVFLPETRQYWGPLLLQQLNEVMSVVPYDVFVVD</sequence>
<dbReference type="InterPro" id="IPR010562">
    <property type="entry name" value="Haemolymph_juvenile_hormone-bd"/>
</dbReference>
<dbReference type="InterPro" id="IPR038606">
    <property type="entry name" value="To_sf"/>
</dbReference>
<dbReference type="AlphaFoldDB" id="A0A034WBE7"/>
<protein>
    <recommendedName>
        <fullName evidence="4">Circadian clock-controlled protein</fullName>
    </recommendedName>
</protein>
<evidence type="ECO:0008006" key="4">
    <source>
        <dbReference type="Google" id="ProtNLM"/>
    </source>
</evidence>
<evidence type="ECO:0000256" key="1">
    <source>
        <dbReference type="SAM" id="MobiDB-lite"/>
    </source>
</evidence>
<feature type="region of interest" description="Disordered" evidence="1">
    <location>
        <begin position="43"/>
        <end position="82"/>
    </location>
</feature>
<dbReference type="PANTHER" id="PTHR11008">
    <property type="entry name" value="PROTEIN TAKEOUT-LIKE PROTEIN"/>
    <property type="match status" value="1"/>
</dbReference>
<dbReference type="SMART" id="SM00700">
    <property type="entry name" value="JHBP"/>
    <property type="match status" value="1"/>
</dbReference>
<dbReference type="OrthoDB" id="8196554at2759"/>
<feature type="compositionally biased region" description="Low complexity" evidence="1">
    <location>
        <begin position="54"/>
        <end position="65"/>
    </location>
</feature>
<dbReference type="Gene3D" id="3.15.10.30">
    <property type="entry name" value="Haemolymph juvenile hormone binding protein"/>
    <property type="match status" value="1"/>
</dbReference>
<dbReference type="GO" id="GO:0005615">
    <property type="term" value="C:extracellular space"/>
    <property type="evidence" value="ECO:0007669"/>
    <property type="project" value="TreeGrafter"/>
</dbReference>
<keyword evidence="2" id="KW-0732">Signal</keyword>